<dbReference type="Pfam" id="PF03840">
    <property type="entry name" value="SecG"/>
    <property type="match status" value="1"/>
</dbReference>
<dbReference type="GO" id="GO:0005886">
    <property type="term" value="C:plasma membrane"/>
    <property type="evidence" value="ECO:0007669"/>
    <property type="project" value="UniProtKB-SubCell"/>
</dbReference>
<organism evidence="11">
    <name type="scientific">Acididesulfobacillus acetoxydans</name>
    <dbReference type="NCBI Taxonomy" id="1561005"/>
    <lineage>
        <taxon>Bacteria</taxon>
        <taxon>Bacillati</taxon>
        <taxon>Bacillota</taxon>
        <taxon>Clostridia</taxon>
        <taxon>Eubacteriales</taxon>
        <taxon>Peptococcaceae</taxon>
        <taxon>Acididesulfobacillus</taxon>
    </lineage>
</organism>
<evidence type="ECO:0000256" key="6">
    <source>
        <dbReference type="ARBA" id="ARBA00022927"/>
    </source>
</evidence>
<dbReference type="AlphaFoldDB" id="A0A8S0W1P7"/>
<keyword evidence="7 10" id="KW-1133">Transmembrane helix</keyword>
<evidence type="ECO:0000256" key="8">
    <source>
        <dbReference type="ARBA" id="ARBA00023010"/>
    </source>
</evidence>
<dbReference type="NCBIfam" id="TIGR00810">
    <property type="entry name" value="secG"/>
    <property type="match status" value="1"/>
</dbReference>
<keyword evidence="8 10" id="KW-0811">Translocation</keyword>
<protein>
    <recommendedName>
        <fullName evidence="10">Protein-export membrane protein SecG</fullName>
    </recommendedName>
</protein>
<evidence type="ECO:0000256" key="10">
    <source>
        <dbReference type="RuleBase" id="RU365087"/>
    </source>
</evidence>
<dbReference type="GO" id="GO:0015450">
    <property type="term" value="F:protein-transporting ATPase activity"/>
    <property type="evidence" value="ECO:0007669"/>
    <property type="project" value="UniProtKB-UniRule"/>
</dbReference>
<dbReference type="PRINTS" id="PR01651">
    <property type="entry name" value="SECGEXPORT"/>
</dbReference>
<reference evidence="11" key="2">
    <citation type="submission" date="2020-01" db="EMBL/GenBank/DDBJ databases">
        <authorList>
            <person name="Hornung B."/>
        </authorList>
    </citation>
    <scope>NUCLEOTIDE SEQUENCE</scope>
    <source>
        <strain evidence="11">PacBioINE</strain>
    </source>
</reference>
<keyword evidence="4 10" id="KW-1003">Cell membrane</keyword>
<reference evidence="12" key="1">
    <citation type="submission" date="2014-11" db="EMBL/GenBank/DDBJ databases">
        <authorList>
            <person name="Hornung B.V."/>
        </authorList>
    </citation>
    <scope>NUCLEOTIDE SEQUENCE</scope>
    <source>
        <strain evidence="12">INE</strain>
    </source>
</reference>
<evidence type="ECO:0000256" key="4">
    <source>
        <dbReference type="ARBA" id="ARBA00022475"/>
    </source>
</evidence>
<keyword evidence="3 10" id="KW-0813">Transport</keyword>
<dbReference type="Proteomes" id="UP001071230">
    <property type="component" value="Unassembled WGS sequence"/>
</dbReference>
<comment type="function">
    <text evidence="10">Involved in protein export. Participates in an early event of protein translocation.</text>
</comment>
<evidence type="ECO:0000313" key="12">
    <source>
        <dbReference type="EMBL" id="CEJ06230.1"/>
    </source>
</evidence>
<comment type="subcellular location">
    <subcellularLocation>
        <location evidence="1 10">Cell membrane</location>
        <topology evidence="1 10">Multi-pass membrane protein</topology>
    </subcellularLocation>
</comment>
<evidence type="ECO:0000256" key="3">
    <source>
        <dbReference type="ARBA" id="ARBA00022448"/>
    </source>
</evidence>
<sequence>MVKGILIVILLLSSIGLIATILLQSGRSAGLSGAISGAGEAFFGKKKGMDELFGKLSIGFAVVFFLSSLAVSFLK</sequence>
<dbReference type="GO" id="GO:0009306">
    <property type="term" value="P:protein secretion"/>
    <property type="evidence" value="ECO:0007669"/>
    <property type="project" value="UniProtKB-UniRule"/>
</dbReference>
<name>A0A8S0W1P7_9FIRM</name>
<comment type="caution">
    <text evidence="10">Lacks conserved residue(s) required for the propagation of feature annotation.</text>
</comment>
<dbReference type="KEGG" id="aacx:DEACI_0304"/>
<evidence type="ECO:0000256" key="1">
    <source>
        <dbReference type="ARBA" id="ARBA00004651"/>
    </source>
</evidence>
<evidence type="ECO:0000256" key="9">
    <source>
        <dbReference type="ARBA" id="ARBA00023136"/>
    </source>
</evidence>
<proteinExistence type="inferred from homology"/>
<dbReference type="EMBL" id="LR746496">
    <property type="protein sequence ID" value="CAA7599678.1"/>
    <property type="molecule type" value="Genomic_DNA"/>
</dbReference>
<accession>A0A8S0W1P7</accession>
<dbReference type="InterPro" id="IPR004692">
    <property type="entry name" value="SecG"/>
</dbReference>
<dbReference type="GO" id="GO:0065002">
    <property type="term" value="P:intracellular protein transmembrane transport"/>
    <property type="evidence" value="ECO:0007669"/>
    <property type="project" value="TreeGrafter"/>
</dbReference>
<feature type="transmembrane region" description="Helical" evidence="10">
    <location>
        <begin position="52"/>
        <end position="74"/>
    </location>
</feature>
<keyword evidence="9 10" id="KW-0472">Membrane</keyword>
<dbReference type="RefSeq" id="WP_240983456.1">
    <property type="nucleotide sequence ID" value="NZ_CDGJ01000019.1"/>
</dbReference>
<evidence type="ECO:0000256" key="7">
    <source>
        <dbReference type="ARBA" id="ARBA00022989"/>
    </source>
</evidence>
<dbReference type="Proteomes" id="UP000836597">
    <property type="component" value="Chromosome"/>
</dbReference>
<comment type="similarity">
    <text evidence="2 10">Belongs to the SecG family.</text>
</comment>
<evidence type="ECO:0000256" key="2">
    <source>
        <dbReference type="ARBA" id="ARBA00008445"/>
    </source>
</evidence>
<dbReference type="PANTHER" id="PTHR34182:SF1">
    <property type="entry name" value="PROTEIN-EXPORT MEMBRANE PROTEIN SECG"/>
    <property type="match status" value="1"/>
</dbReference>
<keyword evidence="5 10" id="KW-0812">Transmembrane</keyword>
<evidence type="ECO:0000256" key="5">
    <source>
        <dbReference type="ARBA" id="ARBA00022692"/>
    </source>
</evidence>
<dbReference type="GO" id="GO:0043952">
    <property type="term" value="P:protein transport by the Sec complex"/>
    <property type="evidence" value="ECO:0007669"/>
    <property type="project" value="TreeGrafter"/>
</dbReference>
<keyword evidence="13" id="KW-1185">Reference proteome</keyword>
<dbReference type="EMBL" id="CDGJ01000019">
    <property type="protein sequence ID" value="CEJ06230.1"/>
    <property type="molecule type" value="Genomic_DNA"/>
</dbReference>
<evidence type="ECO:0000313" key="13">
    <source>
        <dbReference type="Proteomes" id="UP001071230"/>
    </source>
</evidence>
<evidence type="ECO:0000313" key="11">
    <source>
        <dbReference type="EMBL" id="CAA7599678.1"/>
    </source>
</evidence>
<keyword evidence="6 10" id="KW-0653">Protein transport</keyword>
<gene>
    <name evidence="11" type="ORF">DEACI_0304</name>
    <name evidence="12" type="ORF">DEACI_0678</name>
</gene>
<dbReference type="PANTHER" id="PTHR34182">
    <property type="entry name" value="PROTEIN-EXPORT MEMBRANE PROTEIN SECG"/>
    <property type="match status" value="1"/>
</dbReference>